<accession>A0ABR3HSY0</accession>
<comment type="caution">
    <text evidence="1">The sequence shown here is derived from an EMBL/GenBank/DDBJ whole genome shotgun (WGS) entry which is preliminary data.</text>
</comment>
<proteinExistence type="predicted"/>
<evidence type="ECO:0000313" key="2">
    <source>
        <dbReference type="Proteomes" id="UP001549920"/>
    </source>
</evidence>
<sequence length="63" mass="7401">MGRKPIFLTEDQENNLCGRIKRFAKIGLPLTPKFIRKQAFLFCEKFDLKHTFNSTKRIAGAEW</sequence>
<organism evidence="1 2">
    <name type="scientific">Loxostege sticticalis</name>
    <name type="common">Beet webworm moth</name>
    <dbReference type="NCBI Taxonomy" id="481309"/>
    <lineage>
        <taxon>Eukaryota</taxon>
        <taxon>Metazoa</taxon>
        <taxon>Ecdysozoa</taxon>
        <taxon>Arthropoda</taxon>
        <taxon>Hexapoda</taxon>
        <taxon>Insecta</taxon>
        <taxon>Pterygota</taxon>
        <taxon>Neoptera</taxon>
        <taxon>Endopterygota</taxon>
        <taxon>Lepidoptera</taxon>
        <taxon>Glossata</taxon>
        <taxon>Ditrysia</taxon>
        <taxon>Pyraloidea</taxon>
        <taxon>Crambidae</taxon>
        <taxon>Pyraustinae</taxon>
        <taxon>Loxostege</taxon>
    </lineage>
</organism>
<name>A0ABR3HSY0_LOXSC</name>
<reference evidence="1 2" key="1">
    <citation type="submission" date="2024-06" db="EMBL/GenBank/DDBJ databases">
        <title>A chromosome-level genome assembly of beet webworm, Loxostege sticticalis.</title>
        <authorList>
            <person name="Zhang Y."/>
        </authorList>
    </citation>
    <scope>NUCLEOTIDE SEQUENCE [LARGE SCALE GENOMIC DNA]</scope>
    <source>
        <strain evidence="1">AQ026</strain>
        <tissue evidence="1">Whole body</tissue>
    </source>
</reference>
<protein>
    <submittedName>
        <fullName evidence="1">Uncharacterized protein</fullName>
    </submittedName>
</protein>
<keyword evidence="2" id="KW-1185">Reference proteome</keyword>
<dbReference type="EMBL" id="JBEUOH010000014">
    <property type="protein sequence ID" value="KAL0879665.1"/>
    <property type="molecule type" value="Genomic_DNA"/>
</dbReference>
<gene>
    <name evidence="1" type="ORF">ABMA27_003380</name>
</gene>
<dbReference type="Proteomes" id="UP001549920">
    <property type="component" value="Unassembled WGS sequence"/>
</dbReference>
<evidence type="ECO:0000313" key="1">
    <source>
        <dbReference type="EMBL" id="KAL0879665.1"/>
    </source>
</evidence>